<keyword evidence="3" id="KW-1185">Reference proteome</keyword>
<evidence type="ECO:0000256" key="1">
    <source>
        <dbReference type="PROSITE-ProRule" id="PRU00235"/>
    </source>
</evidence>
<reference evidence="2" key="1">
    <citation type="submission" date="2020-02" db="EMBL/GenBank/DDBJ databases">
        <authorList>
            <person name="Palmer J.M."/>
        </authorList>
    </citation>
    <scope>NUCLEOTIDE SEQUENCE</scope>
    <source>
        <strain evidence="2">EPUS1.4</strain>
        <tissue evidence="2">Thallus</tissue>
    </source>
</reference>
<dbReference type="Gene3D" id="2.130.10.30">
    <property type="entry name" value="Regulator of chromosome condensation 1/beta-lactamase-inhibitor protein II"/>
    <property type="match status" value="1"/>
</dbReference>
<dbReference type="InterPro" id="IPR009091">
    <property type="entry name" value="RCC1/BLIP-II"/>
</dbReference>
<comment type="caution">
    <text evidence="2">The sequence shown here is derived from an EMBL/GenBank/DDBJ whole genome shotgun (WGS) entry which is preliminary data.</text>
</comment>
<dbReference type="EMBL" id="JAACFV010000058">
    <property type="protein sequence ID" value="KAF7508154.1"/>
    <property type="molecule type" value="Genomic_DNA"/>
</dbReference>
<dbReference type="OrthoDB" id="61110at2759"/>
<dbReference type="Proteomes" id="UP000606974">
    <property type="component" value="Unassembled WGS sequence"/>
</dbReference>
<evidence type="ECO:0000313" key="3">
    <source>
        <dbReference type="Proteomes" id="UP000606974"/>
    </source>
</evidence>
<gene>
    <name evidence="2" type="ORF">GJ744_009595</name>
</gene>
<accession>A0A8H7AHF2</accession>
<dbReference type="AlphaFoldDB" id="A0A8H7AHF2"/>
<organism evidence="2 3">
    <name type="scientific">Endocarpon pusillum</name>
    <dbReference type="NCBI Taxonomy" id="364733"/>
    <lineage>
        <taxon>Eukaryota</taxon>
        <taxon>Fungi</taxon>
        <taxon>Dikarya</taxon>
        <taxon>Ascomycota</taxon>
        <taxon>Pezizomycotina</taxon>
        <taxon>Eurotiomycetes</taxon>
        <taxon>Chaetothyriomycetidae</taxon>
        <taxon>Verrucariales</taxon>
        <taxon>Verrucariaceae</taxon>
        <taxon>Endocarpon</taxon>
    </lineage>
</organism>
<dbReference type="SUPFAM" id="SSF50985">
    <property type="entry name" value="RCC1/BLIP-II"/>
    <property type="match status" value="1"/>
</dbReference>
<name>A0A8H7AHF2_9EURO</name>
<sequence length="101" mass="11089">MPPRKVPFFVGKHMKMIEDALRHSVDVIHGGECLVWGRIDGAQMGLDIKKLPLDDPNKVLFAHGRPRILLQPTSLDLLGCVYAVAGSDHNIVITSDGKAYS</sequence>
<evidence type="ECO:0000313" key="2">
    <source>
        <dbReference type="EMBL" id="KAF7508154.1"/>
    </source>
</evidence>
<dbReference type="PROSITE" id="PS50012">
    <property type="entry name" value="RCC1_3"/>
    <property type="match status" value="1"/>
</dbReference>
<proteinExistence type="predicted"/>
<protein>
    <submittedName>
        <fullName evidence="2">Uncharacterized protein</fullName>
    </submittedName>
</protein>
<dbReference type="InterPro" id="IPR000408">
    <property type="entry name" value="Reg_chr_condens"/>
</dbReference>
<feature type="repeat" description="RCC1" evidence="1">
    <location>
        <begin position="31"/>
        <end position="96"/>
    </location>
</feature>